<sequence length="156" mass="17063">MPTENRSSNTEMVSVPRYLAEEINAALINHGHVVLPRGLQEAMNAQAEQHQETPVGEVVAFGKGLHEIAWAAGRMPKLGAKLYTNPAPADPGEVERLRAALKFYADREHYHFESGNWDTVSGEPLNILWCGDEPDFIEDGTVARNALSASAEPEAT</sequence>
<gene>
    <name evidence="1" type="ORF">O164_12865</name>
</gene>
<proteinExistence type="predicted"/>
<protein>
    <submittedName>
        <fullName evidence="1">Uncharacterized protein</fullName>
    </submittedName>
</protein>
<dbReference type="RefSeq" id="WP_023661625.1">
    <property type="nucleotide sequence ID" value="NZ_AXUP01000161.1"/>
</dbReference>
<organism evidence="1 2">
    <name type="scientific">Pseudomonas taiwanensis SJ9</name>
    <dbReference type="NCBI Taxonomy" id="1388762"/>
    <lineage>
        <taxon>Bacteria</taxon>
        <taxon>Pseudomonadati</taxon>
        <taxon>Pseudomonadota</taxon>
        <taxon>Gammaproteobacteria</taxon>
        <taxon>Pseudomonadales</taxon>
        <taxon>Pseudomonadaceae</taxon>
        <taxon>Pseudomonas</taxon>
    </lineage>
</organism>
<dbReference type="PATRIC" id="fig|1388762.3.peg.2574"/>
<reference evidence="1 2" key="1">
    <citation type="submission" date="2013-10" db="EMBL/GenBank/DDBJ databases">
        <title>Whole Genome Shotgun Sequence of Pseudomonas taiwanensis SJ9.</title>
        <authorList>
            <person name="Hong S.-J."/>
            <person name="Shin J.-H."/>
        </authorList>
    </citation>
    <scope>NUCLEOTIDE SEQUENCE [LARGE SCALE GENOMIC DNA]</scope>
    <source>
        <strain evidence="1 2">SJ9</strain>
    </source>
</reference>
<accession>V7DCB9</accession>
<dbReference type="AlphaFoldDB" id="V7DCB9"/>
<comment type="caution">
    <text evidence="1">The sequence shown here is derived from an EMBL/GenBank/DDBJ whole genome shotgun (WGS) entry which is preliminary data.</text>
</comment>
<dbReference type="EMBL" id="AXUP01000161">
    <property type="protein sequence ID" value="ESW39343.1"/>
    <property type="molecule type" value="Genomic_DNA"/>
</dbReference>
<evidence type="ECO:0000313" key="1">
    <source>
        <dbReference type="EMBL" id="ESW39343.1"/>
    </source>
</evidence>
<name>V7DCB9_9PSED</name>
<dbReference type="Proteomes" id="UP000018511">
    <property type="component" value="Unassembled WGS sequence"/>
</dbReference>
<evidence type="ECO:0000313" key="2">
    <source>
        <dbReference type="Proteomes" id="UP000018511"/>
    </source>
</evidence>